<dbReference type="KEGG" id="ehx:EMIHUDRAFT_238346"/>
<evidence type="ECO:0000313" key="3">
    <source>
        <dbReference type="Proteomes" id="UP000013827"/>
    </source>
</evidence>
<dbReference type="RefSeq" id="XP_005777179.1">
    <property type="nucleotide sequence ID" value="XM_005777122.1"/>
</dbReference>
<dbReference type="Proteomes" id="UP000013827">
    <property type="component" value="Unassembled WGS sequence"/>
</dbReference>
<dbReference type="GeneID" id="17270293"/>
<dbReference type="STRING" id="2903.R1EDF4"/>
<evidence type="ECO:0000256" key="1">
    <source>
        <dbReference type="SAM" id="MobiDB-lite"/>
    </source>
</evidence>
<dbReference type="InterPro" id="IPR029058">
    <property type="entry name" value="AB_hydrolase_fold"/>
</dbReference>
<organism evidence="2 3">
    <name type="scientific">Emiliania huxleyi (strain CCMP1516)</name>
    <dbReference type="NCBI Taxonomy" id="280463"/>
    <lineage>
        <taxon>Eukaryota</taxon>
        <taxon>Haptista</taxon>
        <taxon>Haptophyta</taxon>
        <taxon>Prymnesiophyceae</taxon>
        <taxon>Isochrysidales</taxon>
        <taxon>Noelaerhabdaceae</taxon>
        <taxon>Emiliania</taxon>
    </lineage>
</organism>
<name>A0A0D3JML5_EMIH1</name>
<dbReference type="EnsemblProtists" id="EOD24750">
    <property type="protein sequence ID" value="EOD24750"/>
    <property type="gene ID" value="EMIHUDRAFT_238346"/>
</dbReference>
<dbReference type="HOGENOM" id="CLU_023751_0_0_1"/>
<keyword evidence="3" id="KW-1185">Reference proteome</keyword>
<protein>
    <recommendedName>
        <fullName evidence="4">AB hydrolase-1 domain-containing protein</fullName>
    </recommendedName>
</protein>
<dbReference type="PaxDb" id="2903-EOD24750"/>
<accession>A0A0D3JML5</accession>
<dbReference type="AlphaFoldDB" id="A0A0D3JML5"/>
<evidence type="ECO:0000313" key="2">
    <source>
        <dbReference type="EnsemblProtists" id="EOD24750"/>
    </source>
</evidence>
<evidence type="ECO:0008006" key="4">
    <source>
        <dbReference type="Google" id="ProtNLM"/>
    </source>
</evidence>
<sequence>MSSAVGLVVWPEDYMPKCRDGEALRVPLEKACARVEAAAGKEAGARRRLTGVATAYSCLPHYRIPVTGTDGRVTFPYHSETLLSEGDERATMALVVLHGAYRDADSYFCAMYDIQHEQGYRSDAFWNTSRPSGDWRAGAPSSPESGHGRTVSSFAAGQPASRWNCQTDHSLVSPLGPQVMDTFVKLLSDERLFPKLEAITLLGHSAGGQFVQRYALMTVLPTAPRAGLSVRYVIANPSSFAYLDASRPVYSCGKYAAHSGVPHRGFSADEPGAFVCGDEAYNAWPYGLDGWVGGATVNQSIAIYPERDVSYLNGQNDTCNDGLPECDSECWQRDNEESPCFRNRMDTRCPAMLTGPWRRARGAAYMAFLRKFYGAPSRPIHRHYVVPGAGHDAMAVFESAAALSRVFGSGGNGSGREEILEARALSGPRVRRRYPKIAAALASEPGDDLEEELERGMER</sequence>
<dbReference type="SUPFAM" id="SSF53474">
    <property type="entry name" value="alpha/beta-Hydrolases"/>
    <property type="match status" value="1"/>
</dbReference>
<dbReference type="PANTHER" id="PTHR35560">
    <property type="entry name" value="BLL0132 PROTEIN"/>
    <property type="match status" value="1"/>
</dbReference>
<feature type="region of interest" description="Disordered" evidence="1">
    <location>
        <begin position="132"/>
        <end position="153"/>
    </location>
</feature>
<proteinExistence type="predicted"/>
<dbReference type="PANTHER" id="PTHR35560:SF3">
    <property type="entry name" value="PEPTIDASE S9 PROLYL OLIGOPEPTIDASE CATALYTIC DOMAIN-CONTAINING PROTEIN"/>
    <property type="match status" value="1"/>
</dbReference>
<dbReference type="Gene3D" id="3.40.50.1820">
    <property type="entry name" value="alpha/beta hydrolase"/>
    <property type="match status" value="1"/>
</dbReference>
<reference evidence="3" key="1">
    <citation type="journal article" date="2013" name="Nature">
        <title>Pan genome of the phytoplankton Emiliania underpins its global distribution.</title>
        <authorList>
            <person name="Read B.A."/>
            <person name="Kegel J."/>
            <person name="Klute M.J."/>
            <person name="Kuo A."/>
            <person name="Lefebvre S.C."/>
            <person name="Maumus F."/>
            <person name="Mayer C."/>
            <person name="Miller J."/>
            <person name="Monier A."/>
            <person name="Salamov A."/>
            <person name="Young J."/>
            <person name="Aguilar M."/>
            <person name="Claverie J.M."/>
            <person name="Frickenhaus S."/>
            <person name="Gonzalez K."/>
            <person name="Herman E.K."/>
            <person name="Lin Y.C."/>
            <person name="Napier J."/>
            <person name="Ogata H."/>
            <person name="Sarno A.F."/>
            <person name="Shmutz J."/>
            <person name="Schroeder D."/>
            <person name="de Vargas C."/>
            <person name="Verret F."/>
            <person name="von Dassow P."/>
            <person name="Valentin K."/>
            <person name="Van de Peer Y."/>
            <person name="Wheeler G."/>
            <person name="Dacks J.B."/>
            <person name="Delwiche C.F."/>
            <person name="Dyhrman S.T."/>
            <person name="Glockner G."/>
            <person name="John U."/>
            <person name="Richards T."/>
            <person name="Worden A.Z."/>
            <person name="Zhang X."/>
            <person name="Grigoriev I.V."/>
            <person name="Allen A.E."/>
            <person name="Bidle K."/>
            <person name="Borodovsky M."/>
            <person name="Bowler C."/>
            <person name="Brownlee C."/>
            <person name="Cock J.M."/>
            <person name="Elias M."/>
            <person name="Gladyshev V.N."/>
            <person name="Groth M."/>
            <person name="Guda C."/>
            <person name="Hadaegh A."/>
            <person name="Iglesias-Rodriguez M.D."/>
            <person name="Jenkins J."/>
            <person name="Jones B.M."/>
            <person name="Lawson T."/>
            <person name="Leese F."/>
            <person name="Lindquist E."/>
            <person name="Lobanov A."/>
            <person name="Lomsadze A."/>
            <person name="Malik S.B."/>
            <person name="Marsh M.E."/>
            <person name="Mackinder L."/>
            <person name="Mock T."/>
            <person name="Mueller-Roeber B."/>
            <person name="Pagarete A."/>
            <person name="Parker M."/>
            <person name="Probert I."/>
            <person name="Quesneville H."/>
            <person name="Raines C."/>
            <person name="Rensing S.A."/>
            <person name="Riano-Pachon D.M."/>
            <person name="Richier S."/>
            <person name="Rokitta S."/>
            <person name="Shiraiwa Y."/>
            <person name="Soanes D.M."/>
            <person name="van der Giezen M."/>
            <person name="Wahlund T.M."/>
            <person name="Williams B."/>
            <person name="Wilson W."/>
            <person name="Wolfe G."/>
            <person name="Wurch L.L."/>
        </authorList>
    </citation>
    <scope>NUCLEOTIDE SEQUENCE</scope>
</reference>
<dbReference type="OMA" id="WCEAGND"/>
<reference evidence="2" key="2">
    <citation type="submission" date="2024-10" db="UniProtKB">
        <authorList>
            <consortium name="EnsemblProtists"/>
        </authorList>
    </citation>
    <scope>IDENTIFICATION</scope>
</reference>